<reference evidence="9 12" key="3">
    <citation type="submission" date="2016-10" db="EMBL/GenBank/DDBJ databases">
        <title>Genome sequence of Nocardia seriolae strain EM150506, isolated from Anguila japonica.</title>
        <authorList>
            <person name="Han H.-J."/>
        </authorList>
    </citation>
    <scope>NUCLEOTIDE SEQUENCE [LARGE SCALE GENOMIC DNA]</scope>
    <source>
        <strain evidence="9 12">EM150506</strain>
    </source>
</reference>
<dbReference type="GO" id="GO:0004222">
    <property type="term" value="F:metalloendopeptidase activity"/>
    <property type="evidence" value="ECO:0007669"/>
    <property type="project" value="InterPro"/>
</dbReference>
<evidence type="ECO:0000256" key="1">
    <source>
        <dbReference type="ARBA" id="ARBA00022670"/>
    </source>
</evidence>
<evidence type="ECO:0000313" key="12">
    <source>
        <dbReference type="Proteomes" id="UP000180166"/>
    </source>
</evidence>
<dbReference type="Pfam" id="PF01435">
    <property type="entry name" value="Peptidase_M48"/>
    <property type="match status" value="1"/>
</dbReference>
<dbReference type="EMBL" id="BBYQ01000025">
    <property type="protein sequence ID" value="GAP27975.1"/>
    <property type="molecule type" value="Genomic_DNA"/>
</dbReference>
<dbReference type="CDD" id="cd07326">
    <property type="entry name" value="M56_BlaR1_MecR1_like"/>
    <property type="match status" value="1"/>
</dbReference>
<keyword evidence="3 6" id="KW-0378">Hydrolase</keyword>
<evidence type="ECO:0000256" key="3">
    <source>
        <dbReference type="ARBA" id="ARBA00022801"/>
    </source>
</evidence>
<keyword evidence="1 6" id="KW-0645">Protease</keyword>
<keyword evidence="7" id="KW-0812">Transmembrane</keyword>
<evidence type="ECO:0000313" key="10">
    <source>
        <dbReference type="EMBL" id="GAP27975.1"/>
    </source>
</evidence>
<evidence type="ECO:0000256" key="2">
    <source>
        <dbReference type="ARBA" id="ARBA00022723"/>
    </source>
</evidence>
<proteinExistence type="inferred from homology"/>
<keyword evidence="7" id="KW-1133">Transmembrane helix</keyword>
<dbReference type="OrthoDB" id="9785340at2"/>
<dbReference type="GO" id="GO:0006508">
    <property type="term" value="P:proteolysis"/>
    <property type="evidence" value="ECO:0007669"/>
    <property type="project" value="UniProtKB-KW"/>
</dbReference>
<dbReference type="Gene3D" id="3.30.2010.10">
    <property type="entry name" value="Metalloproteases ('zincins'), catalytic domain"/>
    <property type="match status" value="1"/>
</dbReference>
<sequence length="313" mass="33182">MSVAVCLMLYGFAVAVLAPRLLRRLSVEGTAPRMAVAAWLAAMASTVLAWTITLTIVIIDLVTHRISLFPVRFMDSCLLHLHDAAVGHYGGPLQIGLLALSGFATVAAVLVAFRLGATLLRLRRHTLEHARMARLAGRHHPDLDAVVLEVDQPAAYCVAGKPHTIVVSRGVLTVLEDDHLGAVLSHERAHLEGRHHLLLTLTRGLATALPRADLFTVGASEVARLLEMLADDAAARIHGRATVLQALLTLSELPSPPATAEAALLPRMRRLSEPAAPPRLHTRVAATAAALTAVAIPVAAIVATIIGIEVCAT</sequence>
<accession>A0A0B8NCU8</accession>
<dbReference type="RefSeq" id="WP_033086847.1">
    <property type="nucleotide sequence ID" value="NZ_AP017900.1"/>
</dbReference>
<dbReference type="AlphaFoldDB" id="A0A0B8NCU8"/>
<feature type="transmembrane region" description="Helical" evidence="7">
    <location>
        <begin position="34"/>
        <end position="59"/>
    </location>
</feature>
<name>A0A0B8NCU8_9NOCA</name>
<keyword evidence="5 6" id="KW-0482">Metalloprotease</keyword>
<dbReference type="GO" id="GO:0046872">
    <property type="term" value="F:metal ion binding"/>
    <property type="evidence" value="ECO:0007669"/>
    <property type="project" value="UniProtKB-KW"/>
</dbReference>
<evidence type="ECO:0000256" key="7">
    <source>
        <dbReference type="SAM" id="Phobius"/>
    </source>
</evidence>
<keyword evidence="7" id="KW-0472">Membrane</keyword>
<dbReference type="InterPro" id="IPR001915">
    <property type="entry name" value="Peptidase_M48"/>
</dbReference>
<keyword evidence="4 6" id="KW-0862">Zinc</keyword>
<dbReference type="EMBL" id="CP017839">
    <property type="protein sequence ID" value="APA98221.1"/>
    <property type="molecule type" value="Genomic_DNA"/>
</dbReference>
<comment type="similarity">
    <text evidence="6">Belongs to the peptidase M48 family.</text>
</comment>
<feature type="transmembrane region" description="Helical" evidence="7">
    <location>
        <begin position="95"/>
        <end position="115"/>
    </location>
</feature>
<evidence type="ECO:0000259" key="8">
    <source>
        <dbReference type="Pfam" id="PF01435"/>
    </source>
</evidence>
<evidence type="ECO:0000256" key="4">
    <source>
        <dbReference type="ARBA" id="ARBA00022833"/>
    </source>
</evidence>
<dbReference type="GeneID" id="93375341"/>
<organism evidence="10 11">
    <name type="scientific">Nocardia seriolae</name>
    <dbReference type="NCBI Taxonomy" id="37332"/>
    <lineage>
        <taxon>Bacteria</taxon>
        <taxon>Bacillati</taxon>
        <taxon>Actinomycetota</taxon>
        <taxon>Actinomycetes</taxon>
        <taxon>Mycobacteriales</taxon>
        <taxon>Nocardiaceae</taxon>
        <taxon>Nocardia</taxon>
    </lineage>
</organism>
<reference evidence="11" key="1">
    <citation type="submission" date="2015-07" db="EMBL/GenBank/DDBJ databases">
        <title>Nocardia seriolae U-1 whole genome shotgun sequence.</title>
        <authorList>
            <person name="Imajoh M."/>
            <person name="Fukumoto Y."/>
            <person name="Sukeda M."/>
            <person name="Yamane J."/>
            <person name="Yamasaki K."/>
            <person name="Shimizu M."/>
            <person name="Ohnishi K."/>
            <person name="Oshima S."/>
        </authorList>
    </citation>
    <scope>NUCLEOTIDE SEQUENCE [LARGE SCALE GENOMIC DNA]</scope>
    <source>
        <strain evidence="11">U-1</strain>
    </source>
</reference>
<gene>
    <name evidence="9" type="ORF">NS506_04173</name>
    <name evidence="10" type="ORF">NSK11_contig00025-0057</name>
</gene>
<evidence type="ECO:0000256" key="6">
    <source>
        <dbReference type="RuleBase" id="RU003983"/>
    </source>
</evidence>
<dbReference type="Proteomes" id="UP000037179">
    <property type="component" value="Unassembled WGS sequence"/>
</dbReference>
<comment type="cofactor">
    <cofactor evidence="6">
        <name>Zn(2+)</name>
        <dbReference type="ChEBI" id="CHEBI:29105"/>
    </cofactor>
    <text evidence="6">Binds 1 zinc ion per subunit.</text>
</comment>
<dbReference type="Proteomes" id="UP000180166">
    <property type="component" value="Chromosome"/>
</dbReference>
<dbReference type="KEGG" id="nsr:NS506_04173"/>
<feature type="transmembrane region" description="Helical" evidence="7">
    <location>
        <begin position="284"/>
        <end position="308"/>
    </location>
</feature>
<feature type="domain" description="Peptidase M48" evidence="8">
    <location>
        <begin position="130"/>
        <end position="203"/>
    </location>
</feature>
<keyword evidence="2" id="KW-0479">Metal-binding</keyword>
<keyword evidence="11" id="KW-1185">Reference proteome</keyword>
<protein>
    <recommendedName>
        <fullName evidence="8">Peptidase M48 domain-containing protein</fullName>
    </recommendedName>
</protein>
<reference evidence="10 11" key="2">
    <citation type="journal article" date="2016" name="Genome Announc.">
        <title>Draft Genome Sequence of Erythromycin- and Oxytetracycline-Sensitive Nocardia seriolae Strain U-1 (NBRC 110359).</title>
        <authorList>
            <person name="Imajoh M."/>
            <person name="Sukeda M."/>
            <person name="Shimizu M."/>
            <person name="Yamane J."/>
            <person name="Ohnishi K."/>
            <person name="Oshima S."/>
        </authorList>
    </citation>
    <scope>NUCLEOTIDE SEQUENCE [LARGE SCALE GENOMIC DNA]</scope>
    <source>
        <strain evidence="10 11">U-1</strain>
    </source>
</reference>
<evidence type="ECO:0000313" key="9">
    <source>
        <dbReference type="EMBL" id="APA98221.1"/>
    </source>
</evidence>
<evidence type="ECO:0000256" key="5">
    <source>
        <dbReference type="ARBA" id="ARBA00023049"/>
    </source>
</evidence>
<evidence type="ECO:0000313" key="11">
    <source>
        <dbReference type="Proteomes" id="UP000037179"/>
    </source>
</evidence>